<dbReference type="RefSeq" id="WP_092219490.1">
    <property type="nucleotide sequence ID" value="NZ_FNJI01000003.1"/>
</dbReference>
<dbReference type="EMBL" id="FNJI01000003">
    <property type="protein sequence ID" value="SDO55877.1"/>
    <property type="molecule type" value="Genomic_DNA"/>
</dbReference>
<keyword evidence="1" id="KW-0560">Oxidoreductase</keyword>
<proteinExistence type="predicted"/>
<dbReference type="PANTHER" id="PTHR13847">
    <property type="entry name" value="SARCOSINE DEHYDROGENASE-RELATED"/>
    <property type="match status" value="1"/>
</dbReference>
<dbReference type="SUPFAM" id="SSF51905">
    <property type="entry name" value="FAD/NAD(P)-binding domain"/>
    <property type="match status" value="1"/>
</dbReference>
<evidence type="ECO:0000313" key="4">
    <source>
        <dbReference type="Proteomes" id="UP000199073"/>
    </source>
</evidence>
<dbReference type="InterPro" id="IPR006076">
    <property type="entry name" value="FAD-dep_OxRdtase"/>
</dbReference>
<dbReference type="GO" id="GO:0016491">
    <property type="term" value="F:oxidoreductase activity"/>
    <property type="evidence" value="ECO:0007669"/>
    <property type="project" value="UniProtKB-KW"/>
</dbReference>
<protein>
    <submittedName>
        <fullName evidence="3">Glycine/D-amino acid oxidase</fullName>
    </submittedName>
</protein>
<sequence length="373" mass="41045">MISADVIVIGGGISGAATALGLVKSGAGKVLVFDEQLPAQRPSRGNFGLTWFMCKGANNPSYARWCRMAIDQWPDFAAELEQETGYDLELEWTGGAIQAFDDEQYQAHAKSIEILKNICAEVDLDYPVQMFSREGFADMIPDIELGRDVTGVMYTDRQGHVNPLKLLAAVRCALQQKGGEYFAAHTVSRIVPEKEGAIRVETTKGNFRCGRLVVAAGHGIPKLLAPLGAKVPIYPQRGQLMVSERYDRVLDIPFLCTRQTPDGTFVIGLSTEDTGLDDSVTMAAMKSQAANAIRLFPILKNLNWVRSWGAIRIMTPDGAPIYTKLTDYPNITVLALHSAVSLAPLNISEIAPWILEQQESSMINHFRNERFNV</sequence>
<dbReference type="SUPFAM" id="SSF54373">
    <property type="entry name" value="FAD-linked reductases, C-terminal domain"/>
    <property type="match status" value="1"/>
</dbReference>
<gene>
    <name evidence="3" type="ORF">SAMN05660330_00520</name>
</gene>
<organism evidence="3 4">
    <name type="scientific">Desulforhopalus singaporensis</name>
    <dbReference type="NCBI Taxonomy" id="91360"/>
    <lineage>
        <taxon>Bacteria</taxon>
        <taxon>Pseudomonadati</taxon>
        <taxon>Thermodesulfobacteriota</taxon>
        <taxon>Desulfobulbia</taxon>
        <taxon>Desulfobulbales</taxon>
        <taxon>Desulfocapsaceae</taxon>
        <taxon>Desulforhopalus</taxon>
    </lineage>
</organism>
<evidence type="ECO:0000259" key="2">
    <source>
        <dbReference type="Pfam" id="PF01266"/>
    </source>
</evidence>
<feature type="domain" description="FAD dependent oxidoreductase" evidence="2">
    <location>
        <begin position="5"/>
        <end position="344"/>
    </location>
</feature>
<dbReference type="AlphaFoldDB" id="A0A1H0KIW6"/>
<dbReference type="InterPro" id="IPR036188">
    <property type="entry name" value="FAD/NAD-bd_sf"/>
</dbReference>
<evidence type="ECO:0000256" key="1">
    <source>
        <dbReference type="ARBA" id="ARBA00023002"/>
    </source>
</evidence>
<evidence type="ECO:0000313" key="3">
    <source>
        <dbReference type="EMBL" id="SDO55877.1"/>
    </source>
</evidence>
<dbReference type="STRING" id="91360.SAMN05660330_00520"/>
<dbReference type="OrthoDB" id="5366046at2"/>
<dbReference type="GO" id="GO:0005737">
    <property type="term" value="C:cytoplasm"/>
    <property type="evidence" value="ECO:0007669"/>
    <property type="project" value="TreeGrafter"/>
</dbReference>
<dbReference type="Proteomes" id="UP000199073">
    <property type="component" value="Unassembled WGS sequence"/>
</dbReference>
<dbReference type="Gene3D" id="3.50.50.60">
    <property type="entry name" value="FAD/NAD(P)-binding domain"/>
    <property type="match status" value="1"/>
</dbReference>
<name>A0A1H0KIW6_9BACT</name>
<dbReference type="Gene3D" id="3.30.9.10">
    <property type="entry name" value="D-Amino Acid Oxidase, subunit A, domain 2"/>
    <property type="match status" value="1"/>
</dbReference>
<reference evidence="3 4" key="1">
    <citation type="submission" date="2016-10" db="EMBL/GenBank/DDBJ databases">
        <authorList>
            <person name="de Groot N.N."/>
        </authorList>
    </citation>
    <scope>NUCLEOTIDE SEQUENCE [LARGE SCALE GENOMIC DNA]</scope>
    <source>
        <strain evidence="3 4">DSM 12130</strain>
    </source>
</reference>
<keyword evidence="4" id="KW-1185">Reference proteome</keyword>
<accession>A0A1H0KIW6</accession>
<dbReference type="Pfam" id="PF01266">
    <property type="entry name" value="DAO"/>
    <property type="match status" value="1"/>
</dbReference>
<dbReference type="PANTHER" id="PTHR13847:SF287">
    <property type="entry name" value="FAD-DEPENDENT OXIDOREDUCTASE DOMAIN-CONTAINING PROTEIN 1"/>
    <property type="match status" value="1"/>
</dbReference>